<dbReference type="PROSITE" id="PS50883">
    <property type="entry name" value="EAL"/>
    <property type="match status" value="1"/>
</dbReference>
<dbReference type="NCBIfam" id="TIGR00254">
    <property type="entry name" value="GGDEF"/>
    <property type="match status" value="1"/>
</dbReference>
<dbReference type="AlphaFoldDB" id="A0A545SXU7"/>
<protein>
    <submittedName>
        <fullName evidence="3">GGDEF domain-containing protein</fullName>
    </submittedName>
</protein>
<evidence type="ECO:0000259" key="1">
    <source>
        <dbReference type="PROSITE" id="PS50883"/>
    </source>
</evidence>
<dbReference type="InterPro" id="IPR043128">
    <property type="entry name" value="Rev_trsase/Diguanyl_cyclase"/>
</dbReference>
<dbReference type="PANTHER" id="PTHR33121">
    <property type="entry name" value="CYCLIC DI-GMP PHOSPHODIESTERASE PDEF"/>
    <property type="match status" value="1"/>
</dbReference>
<dbReference type="PROSITE" id="PS50887">
    <property type="entry name" value="GGDEF"/>
    <property type="match status" value="1"/>
</dbReference>
<dbReference type="InterPro" id="IPR000160">
    <property type="entry name" value="GGDEF_dom"/>
</dbReference>
<dbReference type="InterPro" id="IPR029787">
    <property type="entry name" value="Nucleotide_cyclase"/>
</dbReference>
<sequence length="510" mass="55666">MAASFGQKTFKFAVRNALTSPQLTALLPAAMLLAYWWGGETGLLYSAVIFPGLFVLCGALTRTSQKDRWPTDGVTGLPMRGRLTKMLDAGFHDPEIKEKTCLVIEVDAFPKLADHYGVDAQERVEADLGETLRTMLRVTDLICSLGRGRFGIAIDRATRADLEVVLQIATRLQSAIMTPIELNETRLHLTASVGFALPQRAPEASGNSLLQAAESALQTAQAAGPGSIRAFSNGMAPRAAASEHSEAELSEALDAGQMVPWFQPQVCLRTGRLTGMEALVRWNHPKLGWIAPGAFLPALTQAGLLERLSEVMLFECLSSINDWDQQGLDVPKVSVNLSSAELSNPKLFEKIRWDLDRFDVSPERLTLEILESVIAQSEDDVIARNINALARMGCGIDLDDFGTGHASIAHIRRFTLNRIKIDRSFITHVDTDPNQQNMVSAILTMANQLEIGALAEGVETHGEYTKLGELGCTDVQGYAVAKPMPMDATCLWIRNHKSASSRIQPVPKHA</sequence>
<dbReference type="Proteomes" id="UP000315816">
    <property type="component" value="Unassembled WGS sequence"/>
</dbReference>
<comment type="caution">
    <text evidence="3">The sequence shown here is derived from an EMBL/GenBank/DDBJ whole genome shotgun (WGS) entry which is preliminary data.</text>
</comment>
<evidence type="ECO:0000313" key="3">
    <source>
        <dbReference type="EMBL" id="TQV69784.1"/>
    </source>
</evidence>
<dbReference type="InterPro" id="IPR050706">
    <property type="entry name" value="Cyclic-di-GMP_PDE-like"/>
</dbReference>
<dbReference type="InterPro" id="IPR035919">
    <property type="entry name" value="EAL_sf"/>
</dbReference>
<dbReference type="SUPFAM" id="SSF141868">
    <property type="entry name" value="EAL domain-like"/>
    <property type="match status" value="1"/>
</dbReference>
<dbReference type="PANTHER" id="PTHR33121:SF70">
    <property type="entry name" value="SIGNALING PROTEIN YKOW"/>
    <property type="match status" value="1"/>
</dbReference>
<dbReference type="Pfam" id="PF00563">
    <property type="entry name" value="EAL"/>
    <property type="match status" value="1"/>
</dbReference>
<accession>A0A545SXU7</accession>
<evidence type="ECO:0000313" key="4">
    <source>
        <dbReference type="Proteomes" id="UP000315816"/>
    </source>
</evidence>
<feature type="domain" description="EAL" evidence="1">
    <location>
        <begin position="242"/>
        <end position="497"/>
    </location>
</feature>
<dbReference type="EMBL" id="VICH01000003">
    <property type="protein sequence ID" value="TQV69784.1"/>
    <property type="molecule type" value="Genomic_DNA"/>
</dbReference>
<dbReference type="RefSeq" id="WP_142852064.1">
    <property type="nucleotide sequence ID" value="NZ_FXWW01000002.1"/>
</dbReference>
<dbReference type="OrthoDB" id="9814202at2"/>
<dbReference type="InterPro" id="IPR001633">
    <property type="entry name" value="EAL_dom"/>
</dbReference>
<organism evidence="3 4">
    <name type="scientific">Aliiroseovarius halocynthiae</name>
    <dbReference type="NCBI Taxonomy" id="985055"/>
    <lineage>
        <taxon>Bacteria</taxon>
        <taxon>Pseudomonadati</taxon>
        <taxon>Pseudomonadota</taxon>
        <taxon>Alphaproteobacteria</taxon>
        <taxon>Rhodobacterales</taxon>
        <taxon>Paracoccaceae</taxon>
        <taxon>Aliiroseovarius</taxon>
    </lineage>
</organism>
<dbReference type="GO" id="GO:0071111">
    <property type="term" value="F:cyclic-guanylate-specific phosphodiesterase activity"/>
    <property type="evidence" value="ECO:0007669"/>
    <property type="project" value="InterPro"/>
</dbReference>
<evidence type="ECO:0000259" key="2">
    <source>
        <dbReference type="PROSITE" id="PS50887"/>
    </source>
</evidence>
<proteinExistence type="predicted"/>
<gene>
    <name evidence="3" type="ORF">FIL88_01555</name>
</gene>
<dbReference type="CDD" id="cd01948">
    <property type="entry name" value="EAL"/>
    <property type="match status" value="1"/>
</dbReference>
<feature type="domain" description="GGDEF" evidence="2">
    <location>
        <begin position="97"/>
        <end position="233"/>
    </location>
</feature>
<dbReference type="Pfam" id="PF00990">
    <property type="entry name" value="GGDEF"/>
    <property type="match status" value="1"/>
</dbReference>
<dbReference type="Gene3D" id="3.20.20.450">
    <property type="entry name" value="EAL domain"/>
    <property type="match status" value="1"/>
</dbReference>
<name>A0A545SXU7_9RHOB</name>
<keyword evidence="4" id="KW-1185">Reference proteome</keyword>
<dbReference type="SMART" id="SM00052">
    <property type="entry name" value="EAL"/>
    <property type="match status" value="1"/>
</dbReference>
<reference evidence="3 4" key="1">
    <citation type="submission" date="2019-06" db="EMBL/GenBank/DDBJ databases">
        <title>A novel species of marine bacteria.</title>
        <authorList>
            <person name="Wang Y."/>
        </authorList>
    </citation>
    <scope>NUCLEOTIDE SEQUENCE [LARGE SCALE GENOMIC DNA]</scope>
    <source>
        <strain evidence="3 4">MA1-10</strain>
    </source>
</reference>
<dbReference type="Gene3D" id="3.30.70.270">
    <property type="match status" value="1"/>
</dbReference>
<dbReference type="SUPFAM" id="SSF55073">
    <property type="entry name" value="Nucleotide cyclase"/>
    <property type="match status" value="1"/>
</dbReference>
<dbReference type="SMART" id="SM00267">
    <property type="entry name" value="GGDEF"/>
    <property type="match status" value="1"/>
</dbReference>